<comment type="caution">
    <text evidence="1">The sequence shown here is derived from an EMBL/GenBank/DDBJ whole genome shotgun (WGS) entry which is preliminary data.</text>
</comment>
<evidence type="ECO:0000313" key="1">
    <source>
        <dbReference type="EMBL" id="GBO21189.1"/>
    </source>
</evidence>
<reference evidence="1 2" key="1">
    <citation type="journal article" date="2019" name="Sci. Rep.">
        <title>Orb-weaving spider Araneus ventricosus genome elucidates the spidroin gene catalogue.</title>
        <authorList>
            <person name="Kono N."/>
            <person name="Nakamura H."/>
            <person name="Ohtoshi R."/>
            <person name="Moran D.A.P."/>
            <person name="Shinohara A."/>
            <person name="Yoshida Y."/>
            <person name="Fujiwara M."/>
            <person name="Mori M."/>
            <person name="Tomita M."/>
            <person name="Arakawa K."/>
        </authorList>
    </citation>
    <scope>NUCLEOTIDE SEQUENCE [LARGE SCALE GENOMIC DNA]</scope>
</reference>
<protein>
    <submittedName>
        <fullName evidence="1">Uncharacterized protein</fullName>
    </submittedName>
</protein>
<sequence length="70" mass="7515">MGWKNGIPIVDRLIPNASKYGDQNMWSLAASRGGPTAAKNCLIKFKVLFVTINSAEGMEFSSAVRSVGLV</sequence>
<dbReference type="EMBL" id="BGPR01044410">
    <property type="protein sequence ID" value="GBO21189.1"/>
    <property type="molecule type" value="Genomic_DNA"/>
</dbReference>
<gene>
    <name evidence="1" type="ORF">AVEN_247637_1</name>
</gene>
<evidence type="ECO:0000313" key="2">
    <source>
        <dbReference type="Proteomes" id="UP000499080"/>
    </source>
</evidence>
<organism evidence="1 2">
    <name type="scientific">Araneus ventricosus</name>
    <name type="common">Orbweaver spider</name>
    <name type="synonym">Epeira ventricosa</name>
    <dbReference type="NCBI Taxonomy" id="182803"/>
    <lineage>
        <taxon>Eukaryota</taxon>
        <taxon>Metazoa</taxon>
        <taxon>Ecdysozoa</taxon>
        <taxon>Arthropoda</taxon>
        <taxon>Chelicerata</taxon>
        <taxon>Arachnida</taxon>
        <taxon>Araneae</taxon>
        <taxon>Araneomorphae</taxon>
        <taxon>Entelegynae</taxon>
        <taxon>Araneoidea</taxon>
        <taxon>Araneidae</taxon>
        <taxon>Araneus</taxon>
    </lineage>
</organism>
<accession>A0A4Y2V7D0</accession>
<dbReference type="Proteomes" id="UP000499080">
    <property type="component" value="Unassembled WGS sequence"/>
</dbReference>
<name>A0A4Y2V7D0_ARAVE</name>
<dbReference type="AlphaFoldDB" id="A0A4Y2V7D0"/>
<keyword evidence="2" id="KW-1185">Reference proteome</keyword>
<proteinExistence type="predicted"/>